<name>A0A0K2TC09_LEPSM</name>
<feature type="non-terminal residue" evidence="1">
    <location>
        <position position="121"/>
    </location>
</feature>
<reference evidence="1" key="1">
    <citation type="submission" date="2014-05" db="EMBL/GenBank/DDBJ databases">
        <authorList>
            <person name="Chronopoulou M."/>
        </authorList>
    </citation>
    <scope>NUCLEOTIDE SEQUENCE</scope>
    <source>
        <tissue evidence="1">Whole organism</tissue>
    </source>
</reference>
<dbReference type="EMBL" id="HACA01005756">
    <property type="protein sequence ID" value="CDW23117.1"/>
    <property type="molecule type" value="Transcribed_RNA"/>
</dbReference>
<dbReference type="AlphaFoldDB" id="A0A0K2TC09"/>
<feature type="non-terminal residue" evidence="1">
    <location>
        <position position="1"/>
    </location>
</feature>
<organism evidence="1">
    <name type="scientific">Lepeophtheirus salmonis</name>
    <name type="common">Salmon louse</name>
    <name type="synonym">Caligus salmonis</name>
    <dbReference type="NCBI Taxonomy" id="72036"/>
    <lineage>
        <taxon>Eukaryota</taxon>
        <taxon>Metazoa</taxon>
        <taxon>Ecdysozoa</taxon>
        <taxon>Arthropoda</taxon>
        <taxon>Crustacea</taxon>
        <taxon>Multicrustacea</taxon>
        <taxon>Hexanauplia</taxon>
        <taxon>Copepoda</taxon>
        <taxon>Siphonostomatoida</taxon>
        <taxon>Caligidae</taxon>
        <taxon>Lepeophtheirus</taxon>
    </lineage>
</organism>
<accession>A0A0K2TC09</accession>
<protein>
    <submittedName>
        <fullName evidence="1">Uncharacterized protein</fullName>
    </submittedName>
</protein>
<proteinExistence type="predicted"/>
<sequence length="121" mass="13969">RVLISKEASLITSSGYNPILFLNFVLSSKFINRVEVEDSCQVIFYNTRNEELSVFSSVEVLLKKYVSNFLPRIIITVNRRLLYISSFYLIKNSLHEFSLSIDYIVTCEHPSSESIVSNKYS</sequence>
<evidence type="ECO:0000313" key="1">
    <source>
        <dbReference type="EMBL" id="CDW23117.1"/>
    </source>
</evidence>